<dbReference type="SUPFAM" id="SSF56672">
    <property type="entry name" value="DNA/RNA polymerases"/>
    <property type="match status" value="1"/>
</dbReference>
<dbReference type="HOGENOM" id="CLU_013374_0_1_1"/>
<dbReference type="EMBL" id="JH430190">
    <property type="status" value="NOT_ANNOTATED_CDS"/>
    <property type="molecule type" value="Genomic_DNA"/>
</dbReference>
<evidence type="ECO:0000256" key="5">
    <source>
        <dbReference type="ARBA" id="ARBA00022801"/>
    </source>
</evidence>
<dbReference type="PhylomeDB" id="T1IIL8"/>
<feature type="domain" description="Retropepsins" evidence="7">
    <location>
        <begin position="55"/>
        <end position="159"/>
    </location>
</feature>
<protein>
    <recommendedName>
        <fullName evidence="7">Retropepsins domain-containing protein</fullName>
    </recommendedName>
</protein>
<dbReference type="GO" id="GO:0071897">
    <property type="term" value="P:DNA biosynthetic process"/>
    <property type="evidence" value="ECO:0007669"/>
    <property type="project" value="UniProtKB-ARBA"/>
</dbReference>
<reference evidence="9" key="1">
    <citation type="submission" date="2011-05" db="EMBL/GenBank/DDBJ databases">
        <authorList>
            <person name="Richards S.R."/>
            <person name="Qu J."/>
            <person name="Jiang H."/>
            <person name="Jhangiani S.N."/>
            <person name="Agravi P."/>
            <person name="Goodspeed R."/>
            <person name="Gross S."/>
            <person name="Mandapat C."/>
            <person name="Jackson L."/>
            <person name="Mathew T."/>
            <person name="Pu L."/>
            <person name="Thornton R."/>
            <person name="Saada N."/>
            <person name="Wilczek-Boney K.B."/>
            <person name="Lee S."/>
            <person name="Kovar C."/>
            <person name="Wu Y."/>
            <person name="Scherer S.E."/>
            <person name="Worley K.C."/>
            <person name="Muzny D.M."/>
            <person name="Gibbs R."/>
        </authorList>
    </citation>
    <scope>NUCLEOTIDE SEQUENCE</scope>
    <source>
        <strain evidence="9">Brora</strain>
    </source>
</reference>
<keyword evidence="5" id="KW-0378">Hydrolase</keyword>
<dbReference type="GO" id="GO:0016779">
    <property type="term" value="F:nucleotidyltransferase activity"/>
    <property type="evidence" value="ECO:0007669"/>
    <property type="project" value="UniProtKB-KW"/>
</dbReference>
<accession>T1IIL8</accession>
<dbReference type="Gene3D" id="3.10.10.10">
    <property type="entry name" value="HIV Type 1 Reverse Transcriptase, subunit A, domain 1"/>
    <property type="match status" value="1"/>
</dbReference>
<name>T1IIL8_STRMM</name>
<dbReference type="InterPro" id="IPR021109">
    <property type="entry name" value="Peptidase_aspartic_dom_sf"/>
</dbReference>
<reference evidence="8" key="2">
    <citation type="submission" date="2015-02" db="UniProtKB">
        <authorList>
            <consortium name="EnsemblMetazoa"/>
        </authorList>
    </citation>
    <scope>IDENTIFICATION</scope>
</reference>
<dbReference type="SUPFAM" id="SSF50630">
    <property type="entry name" value="Acid proteases"/>
    <property type="match status" value="1"/>
</dbReference>
<organism evidence="8 9">
    <name type="scientific">Strigamia maritima</name>
    <name type="common">European centipede</name>
    <name type="synonym">Geophilus maritimus</name>
    <dbReference type="NCBI Taxonomy" id="126957"/>
    <lineage>
        <taxon>Eukaryota</taxon>
        <taxon>Metazoa</taxon>
        <taxon>Ecdysozoa</taxon>
        <taxon>Arthropoda</taxon>
        <taxon>Myriapoda</taxon>
        <taxon>Chilopoda</taxon>
        <taxon>Pleurostigmophora</taxon>
        <taxon>Geophilomorpha</taxon>
        <taxon>Linotaeniidae</taxon>
        <taxon>Strigamia</taxon>
    </lineage>
</organism>
<keyword evidence="4" id="KW-0255">Endonuclease</keyword>
<dbReference type="GO" id="GO:0004519">
    <property type="term" value="F:endonuclease activity"/>
    <property type="evidence" value="ECO:0007669"/>
    <property type="project" value="UniProtKB-KW"/>
</dbReference>
<dbReference type="InterPro" id="IPR018061">
    <property type="entry name" value="Retropepsins"/>
</dbReference>
<dbReference type="AlphaFoldDB" id="T1IIL8"/>
<evidence type="ECO:0000256" key="6">
    <source>
        <dbReference type="SAM" id="MobiDB-lite"/>
    </source>
</evidence>
<dbReference type="InterPro" id="IPR050951">
    <property type="entry name" value="Retrovirus_Pol_polyprotein"/>
</dbReference>
<evidence type="ECO:0000313" key="8">
    <source>
        <dbReference type="EnsemblMetazoa" id="SMAR000719-PA"/>
    </source>
</evidence>
<evidence type="ECO:0000256" key="1">
    <source>
        <dbReference type="ARBA" id="ARBA00022679"/>
    </source>
</evidence>
<evidence type="ECO:0000256" key="2">
    <source>
        <dbReference type="ARBA" id="ARBA00022695"/>
    </source>
</evidence>
<keyword evidence="3" id="KW-0540">Nuclease</keyword>
<proteinExistence type="predicted"/>
<dbReference type="GO" id="GO:0016787">
    <property type="term" value="F:hydrolase activity"/>
    <property type="evidence" value="ECO:0007669"/>
    <property type="project" value="UniProtKB-KW"/>
</dbReference>
<sequence>MTARLSYLSIYSGSYNEQSFVKKARRYEKRGNARRNTCPRGKNNVEQIRLLSAAEDSPRMEITIGNLTYNALMDMGATQCFIGERMLVATGCLPEFIQEAPKNMVICAVGIEHKPVGQVTLLVEWDNFKTPMNFYILKDDVCSLIIGHNFMRRVGLDLHTKEGYFSCSRFPGVHIPYVPYELRFRELSLKTLHVFGNHEILSSLDWDEKLVAGSDCTPAQRLLLKDVLTSVSGVFSENPGCSLTHEHGITLKKDAKMPKHPFRTFNPAKKAIMIKLVEELESLGLIERATGDFISYPVIVSKPDESDAQALKWLMSMPEPSGRFGRWDIRIQSGAFKIIYRQGRLNCVSDALSRAPLPTEDIPADNYLETKEPTRYWPDWNGNEPVDSPSKEEIKSTELSGEGEGDTDEEQKVTLYSALTDLLNEVPPTRVKIIAEQRKDPFCILITEYLMLDDEQKKKKNEKFSKEFKEKAKRFLLDAQMTETNTENSEPDPYGMIVKFHPTFEEELNDSGAGFKAYIPPTLIRRIIFACHGHPLSGHAGISKTLHRTQQLCLLSTSTYHSNANPTERANRDLKIMLAIFTDIHSKWPRYLDEFAFVSRTNVSEALGSSPMLLNTGRVVTLPFDPRLLKHAVFFDKTQPELYVKDLMGVLAQAHQNMYIMMQ</sequence>
<dbReference type="InterPro" id="IPR036397">
    <property type="entry name" value="RNaseH_sf"/>
</dbReference>
<keyword evidence="1" id="KW-0808">Transferase</keyword>
<dbReference type="EnsemblMetazoa" id="SMAR000719-RA">
    <property type="protein sequence ID" value="SMAR000719-PA"/>
    <property type="gene ID" value="SMAR000719"/>
</dbReference>
<feature type="region of interest" description="Disordered" evidence="6">
    <location>
        <begin position="373"/>
        <end position="410"/>
    </location>
</feature>
<dbReference type="PANTHER" id="PTHR37984">
    <property type="entry name" value="PROTEIN CBG26694"/>
    <property type="match status" value="1"/>
</dbReference>
<dbReference type="GO" id="GO:0003676">
    <property type="term" value="F:nucleic acid binding"/>
    <property type="evidence" value="ECO:0007669"/>
    <property type="project" value="InterPro"/>
</dbReference>
<dbReference type="Proteomes" id="UP000014500">
    <property type="component" value="Unassembled WGS sequence"/>
</dbReference>
<dbReference type="Gene3D" id="3.30.420.10">
    <property type="entry name" value="Ribonuclease H-like superfamily/Ribonuclease H"/>
    <property type="match status" value="1"/>
</dbReference>
<evidence type="ECO:0000313" key="9">
    <source>
        <dbReference type="Proteomes" id="UP000014500"/>
    </source>
</evidence>
<dbReference type="Pfam" id="PF00077">
    <property type="entry name" value="RVP"/>
    <property type="match status" value="1"/>
</dbReference>
<dbReference type="PANTHER" id="PTHR37984:SF5">
    <property type="entry name" value="PROTEIN NYNRIN-LIKE"/>
    <property type="match status" value="1"/>
</dbReference>
<evidence type="ECO:0000259" key="7">
    <source>
        <dbReference type="Pfam" id="PF00077"/>
    </source>
</evidence>
<dbReference type="InterPro" id="IPR043502">
    <property type="entry name" value="DNA/RNA_pol_sf"/>
</dbReference>
<evidence type="ECO:0000256" key="4">
    <source>
        <dbReference type="ARBA" id="ARBA00022759"/>
    </source>
</evidence>
<keyword evidence="2" id="KW-0548">Nucleotidyltransferase</keyword>
<dbReference type="CDD" id="cd00303">
    <property type="entry name" value="retropepsin_like"/>
    <property type="match status" value="1"/>
</dbReference>
<evidence type="ECO:0000256" key="3">
    <source>
        <dbReference type="ARBA" id="ARBA00022722"/>
    </source>
</evidence>
<keyword evidence="9" id="KW-1185">Reference proteome</keyword>
<dbReference type="Gene3D" id="2.40.70.10">
    <property type="entry name" value="Acid Proteases"/>
    <property type="match status" value="1"/>
</dbReference>